<evidence type="ECO:0000313" key="2">
    <source>
        <dbReference type="EMBL" id="TMS40108.1"/>
    </source>
</evidence>
<comment type="caution">
    <text evidence="2">The sequence shown here is derived from an EMBL/GenBank/DDBJ whole genome shotgun (WGS) entry which is preliminary data.</text>
</comment>
<name>A0A4U8VB18_STECR</name>
<evidence type="ECO:0000256" key="1">
    <source>
        <dbReference type="SAM" id="MobiDB-lite"/>
    </source>
</evidence>
<feature type="compositionally biased region" description="Gly residues" evidence="1">
    <location>
        <begin position="48"/>
        <end position="63"/>
    </location>
</feature>
<organism evidence="2">
    <name type="scientific">Steinernema carpocapsae</name>
    <name type="common">Entomopathogenic nematode</name>
    <dbReference type="NCBI Taxonomy" id="34508"/>
    <lineage>
        <taxon>Eukaryota</taxon>
        <taxon>Metazoa</taxon>
        <taxon>Ecdysozoa</taxon>
        <taxon>Nematoda</taxon>
        <taxon>Chromadorea</taxon>
        <taxon>Rhabditida</taxon>
        <taxon>Tylenchina</taxon>
        <taxon>Panagrolaimomorpha</taxon>
        <taxon>Strongyloidoidea</taxon>
        <taxon>Steinernematidae</taxon>
        <taxon>Steinernema</taxon>
    </lineage>
</organism>
<dbReference type="EMBL" id="AZBU02000001">
    <property type="protein sequence ID" value="TMS40108.1"/>
    <property type="molecule type" value="Genomic_DNA"/>
</dbReference>
<dbReference type="AlphaFoldDB" id="A0A4U8VB18"/>
<sequence length="97" mass="10492">MYTSRRKPLCVCLPRRSDDSCNFFGERRLSRERARRATLSVGWSPAAAGGGVADRPLTGGGDNGAPAVRERRARERTKKKKTGGENIIFVVDSGGAV</sequence>
<proteinExistence type="predicted"/>
<reference evidence="2" key="3">
    <citation type="journal article" date="2019" name="G3 (Bethesda)">
        <title>Hybrid Assembly of the Genome of the Entomopathogenic Nematode Steinernema carpocapsae Identifies the X-Chromosome.</title>
        <authorList>
            <person name="Serra L."/>
            <person name="Macchietto M."/>
            <person name="Macias-Munoz A."/>
            <person name="McGill C.J."/>
            <person name="Rodriguez I.M."/>
            <person name="Rodriguez B."/>
            <person name="Murad R."/>
            <person name="Mortazavi A."/>
        </authorList>
    </citation>
    <scope>NUCLEOTIDE SEQUENCE [LARGE SCALE GENOMIC DNA]</scope>
    <source>
        <strain evidence="2">ALL</strain>
    </source>
</reference>
<feature type="region of interest" description="Disordered" evidence="1">
    <location>
        <begin position="48"/>
        <end position="81"/>
    </location>
</feature>
<accession>A0A4U8VB18</accession>
<reference evidence="2" key="1">
    <citation type="submission" date="2013-11" db="EMBL/GenBank/DDBJ databases">
        <authorList>
            <person name="Sternberg P."/>
            <person name="Dillman A."/>
            <person name="Macchietto M."/>
        </authorList>
    </citation>
    <scope>NUCLEOTIDE SEQUENCE</scope>
    <source>
        <strain evidence="2">ALL</strain>
    </source>
</reference>
<reference evidence="2" key="2">
    <citation type="journal article" date="2015" name="Genome Biol.">
        <title>Comparative genomics of Steinernema reveals deeply conserved gene regulatory networks.</title>
        <authorList>
            <person name="Dillman A.R."/>
            <person name="Macchietto M."/>
            <person name="Porter C.F."/>
            <person name="Rogers A."/>
            <person name="Williams B."/>
            <person name="Antoshechkin I."/>
            <person name="Lee M.M."/>
            <person name="Goodwin Z."/>
            <person name="Lu X."/>
            <person name="Lewis E.E."/>
            <person name="Goodrich-Blair H."/>
            <person name="Stock S.P."/>
            <person name="Adams B.J."/>
            <person name="Sternberg P.W."/>
            <person name="Mortazavi A."/>
        </authorList>
    </citation>
    <scope>NUCLEOTIDE SEQUENCE [LARGE SCALE GENOMIC DNA]</scope>
    <source>
        <strain evidence="2">ALL</strain>
    </source>
</reference>
<gene>
    <name evidence="2" type="ORF">L596_006530</name>
</gene>
<protein>
    <submittedName>
        <fullName evidence="2">Uncharacterized protein</fullName>
    </submittedName>
</protein>